<evidence type="ECO:0000256" key="3">
    <source>
        <dbReference type="ARBA" id="ARBA00022448"/>
    </source>
</evidence>
<dbReference type="CDD" id="cd13136">
    <property type="entry name" value="MATE_DinF_like"/>
    <property type="match status" value="1"/>
</dbReference>
<comment type="subcellular location">
    <subcellularLocation>
        <location evidence="1">Cell membrane</location>
        <topology evidence="1">Multi-pass membrane protein</topology>
    </subcellularLocation>
</comment>
<proteinExistence type="inferred from homology"/>
<keyword evidence="6 8" id="KW-1133">Transmembrane helix</keyword>
<feature type="transmembrane region" description="Helical" evidence="8">
    <location>
        <begin position="88"/>
        <end position="116"/>
    </location>
</feature>
<feature type="transmembrane region" description="Helical" evidence="8">
    <location>
        <begin position="187"/>
        <end position="211"/>
    </location>
</feature>
<keyword evidence="5 8" id="KW-0812">Transmembrane</keyword>
<evidence type="ECO:0000256" key="1">
    <source>
        <dbReference type="ARBA" id="ARBA00004651"/>
    </source>
</evidence>
<feature type="transmembrane region" description="Helical" evidence="8">
    <location>
        <begin position="274"/>
        <end position="296"/>
    </location>
</feature>
<comment type="similarity">
    <text evidence="2">Belongs to the multi antimicrobial extrusion (MATE) (TC 2.A.66.1) family.</text>
</comment>
<feature type="transmembrane region" description="Helical" evidence="8">
    <location>
        <begin position="162"/>
        <end position="181"/>
    </location>
</feature>
<feature type="transmembrane region" description="Helical" evidence="8">
    <location>
        <begin position="136"/>
        <end position="155"/>
    </location>
</feature>
<dbReference type="PANTHER" id="PTHR42893:SF46">
    <property type="entry name" value="PROTEIN DETOXIFICATION 44, CHLOROPLASTIC"/>
    <property type="match status" value="1"/>
</dbReference>
<dbReference type="EMBL" id="JBBHLI010000003">
    <property type="protein sequence ID" value="MEK9500714.1"/>
    <property type="molecule type" value="Genomic_DNA"/>
</dbReference>
<dbReference type="PIRSF" id="PIRSF006603">
    <property type="entry name" value="DinF"/>
    <property type="match status" value="1"/>
</dbReference>
<evidence type="ECO:0000256" key="5">
    <source>
        <dbReference type="ARBA" id="ARBA00022692"/>
    </source>
</evidence>
<feature type="transmembrane region" description="Helical" evidence="8">
    <location>
        <begin position="308"/>
        <end position="326"/>
    </location>
</feature>
<dbReference type="InterPro" id="IPR048279">
    <property type="entry name" value="MdtK-like"/>
</dbReference>
<evidence type="ECO:0000256" key="7">
    <source>
        <dbReference type="ARBA" id="ARBA00023136"/>
    </source>
</evidence>
<feature type="transmembrane region" description="Helical" evidence="8">
    <location>
        <begin position="232"/>
        <end position="254"/>
    </location>
</feature>
<evidence type="ECO:0000313" key="9">
    <source>
        <dbReference type="EMBL" id="MEK9500714.1"/>
    </source>
</evidence>
<organism evidence="9 10">
    <name type="scientific">Gaopeijia maritima</name>
    <dbReference type="NCBI Taxonomy" id="3119007"/>
    <lineage>
        <taxon>Bacteria</taxon>
        <taxon>Pseudomonadati</taxon>
        <taxon>Gemmatimonadota</taxon>
        <taxon>Longimicrobiia</taxon>
        <taxon>Gaopeijiales</taxon>
        <taxon>Gaopeijiaceae</taxon>
        <taxon>Gaopeijia</taxon>
    </lineage>
</organism>
<evidence type="ECO:0000256" key="2">
    <source>
        <dbReference type="ARBA" id="ARBA00010199"/>
    </source>
</evidence>
<evidence type="ECO:0000313" key="10">
    <source>
        <dbReference type="Proteomes" id="UP001484239"/>
    </source>
</evidence>
<protein>
    <submittedName>
        <fullName evidence="9">MATE family efflux transporter</fullName>
    </submittedName>
</protein>
<dbReference type="InterPro" id="IPR002528">
    <property type="entry name" value="MATE_fam"/>
</dbReference>
<comment type="caution">
    <text evidence="9">The sequence shown here is derived from an EMBL/GenBank/DDBJ whole genome shotgun (WGS) entry which is preliminary data.</text>
</comment>
<dbReference type="Proteomes" id="UP001484239">
    <property type="component" value="Unassembled WGS sequence"/>
</dbReference>
<dbReference type="InterPro" id="IPR044644">
    <property type="entry name" value="DinF-like"/>
</dbReference>
<keyword evidence="3" id="KW-0813">Transport</keyword>
<reference evidence="9 10" key="1">
    <citation type="submission" date="2024-02" db="EMBL/GenBank/DDBJ databases">
        <title>A novel Gemmatimonadota bacterium.</title>
        <authorList>
            <person name="Du Z.-J."/>
            <person name="Ye Y.-Q."/>
        </authorList>
    </citation>
    <scope>NUCLEOTIDE SEQUENCE [LARGE SCALE GENOMIC DNA]</scope>
    <source>
        <strain evidence="9 10">DH-20</strain>
    </source>
</reference>
<evidence type="ECO:0000256" key="4">
    <source>
        <dbReference type="ARBA" id="ARBA00022475"/>
    </source>
</evidence>
<gene>
    <name evidence="9" type="ORF">WI372_06985</name>
</gene>
<feature type="transmembrane region" description="Helical" evidence="8">
    <location>
        <begin position="346"/>
        <end position="364"/>
    </location>
</feature>
<name>A0ABU9E7M9_9BACT</name>
<evidence type="ECO:0000256" key="6">
    <source>
        <dbReference type="ARBA" id="ARBA00022989"/>
    </source>
</evidence>
<dbReference type="RefSeq" id="WP_405286565.1">
    <property type="nucleotide sequence ID" value="NZ_JBBHLI010000003.1"/>
</dbReference>
<dbReference type="PANTHER" id="PTHR42893">
    <property type="entry name" value="PROTEIN DETOXIFICATION 44, CHLOROPLASTIC-RELATED"/>
    <property type="match status" value="1"/>
</dbReference>
<keyword evidence="10" id="KW-1185">Reference proteome</keyword>
<feature type="transmembrane region" description="Helical" evidence="8">
    <location>
        <begin position="44"/>
        <end position="67"/>
    </location>
</feature>
<keyword evidence="7 8" id="KW-0472">Membrane</keyword>
<accession>A0ABU9E7M9</accession>
<dbReference type="Pfam" id="PF01554">
    <property type="entry name" value="MatE"/>
    <property type="match status" value="2"/>
</dbReference>
<evidence type="ECO:0000256" key="8">
    <source>
        <dbReference type="SAM" id="Phobius"/>
    </source>
</evidence>
<keyword evidence="4" id="KW-1003">Cell membrane</keyword>
<sequence>MPPRLHPLDRRIGRLAIPALGALAADPLVSMVDTAFVGRLGVTPLAALGVNASIFSLAFVVFNFLAYGTTPMIARAVSRGDRERAGRLAVEALALAVLAGAGALALLQLFAVPILALMGATGALEAPALEYLRIRALAGPAVLLITAGHGIFRGWEDTRTPLVVTLGLNAVNLVLDPLLIFGLGWGLAGAAIATVIAQWAGAIGFLLLILGPRRERLGVSPRVPSLRDLAPLVRVGGALLVRTLSLIGTLTLATAIATRLGALEVAAHQVATQLWLLLALVVDALAVAAQALVAGASPTDARRVARRLLGWGLLVGVVLAALFAGARPWLPRIFTDDPVAIQRVDALLGFVIWMQPLNALVFVWDGIFMGAEDFRYLALQMVLSGVAAAVVLLLVVPLGWGLTGVWWGLVALMATRAVTLGLRHLRGTPALPRS</sequence>
<feature type="transmembrane region" description="Helical" evidence="8">
    <location>
        <begin position="376"/>
        <end position="400"/>
    </location>
</feature>
<feature type="transmembrane region" description="Helical" evidence="8">
    <location>
        <begin position="12"/>
        <end position="32"/>
    </location>
</feature>
<dbReference type="NCBIfam" id="TIGR00797">
    <property type="entry name" value="matE"/>
    <property type="match status" value="1"/>
</dbReference>